<accession>A0A645HTY6</accession>
<proteinExistence type="predicted"/>
<name>A0A645HTY6_9ZZZZ</name>
<organism evidence="2">
    <name type="scientific">bioreactor metagenome</name>
    <dbReference type="NCBI Taxonomy" id="1076179"/>
    <lineage>
        <taxon>unclassified sequences</taxon>
        <taxon>metagenomes</taxon>
        <taxon>ecological metagenomes</taxon>
    </lineage>
</organism>
<dbReference type="InterPro" id="IPR038726">
    <property type="entry name" value="PDDEXK_AddAB-type"/>
</dbReference>
<protein>
    <recommendedName>
        <fullName evidence="1">PD-(D/E)XK endonuclease-like domain-containing protein</fullName>
    </recommendedName>
</protein>
<dbReference type="AlphaFoldDB" id="A0A645HTY6"/>
<comment type="caution">
    <text evidence="2">The sequence shown here is derived from an EMBL/GenBank/DDBJ whole genome shotgun (WGS) entry which is preliminary data.</text>
</comment>
<dbReference type="Pfam" id="PF12705">
    <property type="entry name" value="PDDEXK_1"/>
    <property type="match status" value="1"/>
</dbReference>
<dbReference type="InterPro" id="IPR011604">
    <property type="entry name" value="PDDEXK-like_dom_sf"/>
</dbReference>
<evidence type="ECO:0000259" key="1">
    <source>
        <dbReference type="Pfam" id="PF12705"/>
    </source>
</evidence>
<sequence length="67" mass="7524">MQRIDRLVELDDAVWVLDYKSSGGDTARLPDYRAQVAAYRAAVVRVFPQMPVRAALLFADATLIEVE</sequence>
<dbReference type="Gene3D" id="3.90.320.10">
    <property type="match status" value="1"/>
</dbReference>
<dbReference type="EMBL" id="VSSQ01100289">
    <property type="protein sequence ID" value="MPN42511.1"/>
    <property type="molecule type" value="Genomic_DNA"/>
</dbReference>
<feature type="domain" description="PD-(D/E)XK endonuclease-like" evidence="1">
    <location>
        <begin position="3"/>
        <end position="59"/>
    </location>
</feature>
<gene>
    <name evidence="2" type="ORF">SDC9_190068</name>
</gene>
<reference evidence="2" key="1">
    <citation type="submission" date="2019-08" db="EMBL/GenBank/DDBJ databases">
        <authorList>
            <person name="Kucharzyk K."/>
            <person name="Murdoch R.W."/>
            <person name="Higgins S."/>
            <person name="Loffler F."/>
        </authorList>
    </citation>
    <scope>NUCLEOTIDE SEQUENCE</scope>
</reference>
<evidence type="ECO:0000313" key="2">
    <source>
        <dbReference type="EMBL" id="MPN42511.1"/>
    </source>
</evidence>